<name>A0AAN7BZC0_9PEZI</name>
<dbReference type="InterPro" id="IPR032466">
    <property type="entry name" value="Metal_Hydrolase"/>
</dbReference>
<keyword evidence="2" id="KW-0378">Hydrolase</keyword>
<dbReference type="AlphaFoldDB" id="A0AAN7BZC0"/>
<dbReference type="Pfam" id="PF01979">
    <property type="entry name" value="Amidohydro_1"/>
    <property type="match status" value="1"/>
</dbReference>
<dbReference type="SUPFAM" id="SSF51338">
    <property type="entry name" value="Composite domain of metallo-dependent hydrolases"/>
    <property type="match status" value="1"/>
</dbReference>
<dbReference type="GO" id="GO:0016810">
    <property type="term" value="F:hydrolase activity, acting on carbon-nitrogen (but not peptide) bonds"/>
    <property type="evidence" value="ECO:0007669"/>
    <property type="project" value="InterPro"/>
</dbReference>
<accession>A0AAN7BZC0</accession>
<comment type="caution">
    <text evidence="2">The sequence shown here is derived from an EMBL/GenBank/DDBJ whole genome shotgun (WGS) entry which is preliminary data.</text>
</comment>
<reference evidence="2" key="2">
    <citation type="submission" date="2023-05" db="EMBL/GenBank/DDBJ databases">
        <authorList>
            <consortium name="Lawrence Berkeley National Laboratory"/>
            <person name="Steindorff A."/>
            <person name="Hensen N."/>
            <person name="Bonometti L."/>
            <person name="Westerberg I."/>
            <person name="Brannstrom I.O."/>
            <person name="Guillou S."/>
            <person name="Cros-Aarteil S."/>
            <person name="Calhoun S."/>
            <person name="Haridas S."/>
            <person name="Kuo A."/>
            <person name="Mondo S."/>
            <person name="Pangilinan J."/>
            <person name="Riley R."/>
            <person name="Labutti K."/>
            <person name="Andreopoulos B."/>
            <person name="Lipzen A."/>
            <person name="Chen C."/>
            <person name="Yanf M."/>
            <person name="Daum C."/>
            <person name="Ng V."/>
            <person name="Clum A."/>
            <person name="Ohm R."/>
            <person name="Martin F."/>
            <person name="Silar P."/>
            <person name="Natvig D."/>
            <person name="Lalanne C."/>
            <person name="Gautier V."/>
            <person name="Ament-Velasquez S.L."/>
            <person name="Kruys A."/>
            <person name="Hutchinson M.I."/>
            <person name="Powell A.J."/>
            <person name="Barry K."/>
            <person name="Miller A.N."/>
            <person name="Grigoriev I.V."/>
            <person name="Debuchy R."/>
            <person name="Gladieux P."/>
            <person name="Thoren M.H."/>
            <person name="Johannesson H."/>
        </authorList>
    </citation>
    <scope>NUCLEOTIDE SEQUENCE</scope>
    <source>
        <strain evidence="2">CBS 990.96</strain>
    </source>
</reference>
<dbReference type="InterPro" id="IPR006680">
    <property type="entry name" value="Amidohydro-rel"/>
</dbReference>
<organism evidence="2 3">
    <name type="scientific">Podospora fimiseda</name>
    <dbReference type="NCBI Taxonomy" id="252190"/>
    <lineage>
        <taxon>Eukaryota</taxon>
        <taxon>Fungi</taxon>
        <taxon>Dikarya</taxon>
        <taxon>Ascomycota</taxon>
        <taxon>Pezizomycotina</taxon>
        <taxon>Sordariomycetes</taxon>
        <taxon>Sordariomycetidae</taxon>
        <taxon>Sordariales</taxon>
        <taxon>Podosporaceae</taxon>
        <taxon>Podospora</taxon>
    </lineage>
</organism>
<dbReference type="Proteomes" id="UP001301958">
    <property type="component" value="Unassembled WGS sequence"/>
</dbReference>
<dbReference type="InterPro" id="IPR051781">
    <property type="entry name" value="Metallo-dep_Hydrolase"/>
</dbReference>
<feature type="domain" description="Amidohydrolase-related" evidence="1">
    <location>
        <begin position="65"/>
        <end position="433"/>
    </location>
</feature>
<dbReference type="EMBL" id="MU865288">
    <property type="protein sequence ID" value="KAK4232257.1"/>
    <property type="molecule type" value="Genomic_DNA"/>
</dbReference>
<dbReference type="PANTHER" id="PTHR43135:SF3">
    <property type="entry name" value="ALPHA-D-RIBOSE 1-METHYLPHOSPHONATE 5-TRIPHOSPHATE DIPHOSPHATASE"/>
    <property type="match status" value="1"/>
</dbReference>
<keyword evidence="3" id="KW-1185">Reference proteome</keyword>
<evidence type="ECO:0000313" key="2">
    <source>
        <dbReference type="EMBL" id="KAK4232257.1"/>
    </source>
</evidence>
<dbReference type="InterPro" id="IPR057744">
    <property type="entry name" value="OTAase-like"/>
</dbReference>
<reference evidence="2" key="1">
    <citation type="journal article" date="2023" name="Mol. Phylogenet. Evol.">
        <title>Genome-scale phylogeny and comparative genomics of the fungal order Sordariales.</title>
        <authorList>
            <person name="Hensen N."/>
            <person name="Bonometti L."/>
            <person name="Westerberg I."/>
            <person name="Brannstrom I.O."/>
            <person name="Guillou S."/>
            <person name="Cros-Aarteil S."/>
            <person name="Calhoun S."/>
            <person name="Haridas S."/>
            <person name="Kuo A."/>
            <person name="Mondo S."/>
            <person name="Pangilinan J."/>
            <person name="Riley R."/>
            <person name="LaButti K."/>
            <person name="Andreopoulos B."/>
            <person name="Lipzen A."/>
            <person name="Chen C."/>
            <person name="Yan M."/>
            <person name="Daum C."/>
            <person name="Ng V."/>
            <person name="Clum A."/>
            <person name="Steindorff A."/>
            <person name="Ohm R.A."/>
            <person name="Martin F."/>
            <person name="Silar P."/>
            <person name="Natvig D.O."/>
            <person name="Lalanne C."/>
            <person name="Gautier V."/>
            <person name="Ament-Velasquez S.L."/>
            <person name="Kruys A."/>
            <person name="Hutchinson M.I."/>
            <person name="Powell A.J."/>
            <person name="Barry K."/>
            <person name="Miller A.N."/>
            <person name="Grigoriev I.V."/>
            <person name="Debuchy R."/>
            <person name="Gladieux P."/>
            <person name="Hiltunen Thoren M."/>
            <person name="Johannesson H."/>
        </authorList>
    </citation>
    <scope>NUCLEOTIDE SEQUENCE</scope>
    <source>
        <strain evidence="2">CBS 990.96</strain>
    </source>
</reference>
<dbReference type="PANTHER" id="PTHR43135">
    <property type="entry name" value="ALPHA-D-RIBOSE 1-METHYLPHOSPHONATE 5-TRIPHOSPHATE DIPHOSPHATASE"/>
    <property type="match status" value="1"/>
</dbReference>
<protein>
    <submittedName>
        <fullName evidence="2">Xaa-Pro dipeptide hydrolase</fullName>
    </submittedName>
</protein>
<dbReference type="CDD" id="cd01299">
    <property type="entry name" value="Met_dep_hydrolase_A"/>
    <property type="match status" value="1"/>
</dbReference>
<dbReference type="Gene3D" id="3.20.20.140">
    <property type="entry name" value="Metal-dependent hydrolases"/>
    <property type="match status" value="1"/>
</dbReference>
<evidence type="ECO:0000313" key="3">
    <source>
        <dbReference type="Proteomes" id="UP001301958"/>
    </source>
</evidence>
<gene>
    <name evidence="2" type="ORF">QBC38DRAFT_463570</name>
</gene>
<dbReference type="SUPFAM" id="SSF51556">
    <property type="entry name" value="Metallo-dependent hydrolases"/>
    <property type="match status" value="1"/>
</dbReference>
<dbReference type="Gene3D" id="2.30.40.10">
    <property type="entry name" value="Urease, subunit C, domain 1"/>
    <property type="match status" value="1"/>
</dbReference>
<dbReference type="InterPro" id="IPR011059">
    <property type="entry name" value="Metal-dep_hydrolase_composite"/>
</dbReference>
<sequence length="495" mass="54507">MPTSTFQIHTSVLFDPKKRVFLKNISLEIDPLSGEIVDTTTRTDQEDASLIITKSSRDIDLRGKIVLPGLVDAHTHIFIHDYNERNGTQQMRDQSIIERTIRASNHARAALLAGYTTYRDLGTEALGNADANLRDCINRGLTPGPRLFVATDALASSGSYELRVENRLGNDGSNRVGLSVPRAADQADGIWGVRAGVRRRISEGADVIKFYADYRRRTMRWPSDVRGPGGKVLHPPKQRNPAVPLYTQEEMKAIVEEAKLLAEAPVAAHTGETRTAIWASQAGVTTVEHVFEDSYGVEEEMFRVLKENKTIWVPTLATAEELPAEMFEACKRRVRRAYERGVKIAAGGDTGTFNHGLNVKEIEIMVECGMKIEDALEAATILGWEACGGDMSGFRFGWFEKGNRADVIALDSDPREDKKALRKVGFVMKDGKVWKRDGVAVDMIVVPQWPGESDVSGGETSSSEEWSDLEVVEPKQAAMVVPVPVCKPGKPSGSS</sequence>
<proteinExistence type="predicted"/>
<evidence type="ECO:0000259" key="1">
    <source>
        <dbReference type="Pfam" id="PF01979"/>
    </source>
</evidence>